<sequence>MALGACRCSELTRRVQREVVEFLFDATHPDRQHISQSMVTRVECKYREFGHVRRDGLSKSTLQRLVAKFETTGSVNNLPTPVRQRNARSAENIAAVRSLNTVTLGMFVIFLNLVDLQNQKKINLMFCWQYRKIITQHLTNWLLISIWQRPHRSGPCGSHYGVVLWCAVARRQAEGLAEAGSEEDAACVSLLELGEPILRRLLRHSTSRVVVFFSLEKWSPKARRPKRVAASNAAVENVDFKAVFMNVEEDEYDDQKAIVLHRPIMKKGQREVRRQKRSNRICIDGTEEIRWALSPPRLVVKKRSVEFVLFHNQPMSAVYSRLYTVPSTDGGIQNTMSHVSAAAEISGFATPENREAATKPAPSWFG</sequence>
<dbReference type="EMBL" id="JAPWTK010000064">
    <property type="protein sequence ID" value="KAJ8952814.1"/>
    <property type="molecule type" value="Genomic_DNA"/>
</dbReference>
<comment type="caution">
    <text evidence="1">The sequence shown here is derived from an EMBL/GenBank/DDBJ whole genome shotgun (WGS) entry which is preliminary data.</text>
</comment>
<name>A0AAV8YN55_9CUCU</name>
<dbReference type="AlphaFoldDB" id="A0AAV8YN55"/>
<accession>A0AAV8YN55</accession>
<protein>
    <recommendedName>
        <fullName evidence="3">DUF4817 domain-containing protein</fullName>
    </recommendedName>
</protein>
<gene>
    <name evidence="1" type="ORF">NQ318_008135</name>
</gene>
<keyword evidence="2" id="KW-1185">Reference proteome</keyword>
<evidence type="ECO:0000313" key="1">
    <source>
        <dbReference type="EMBL" id="KAJ8952814.1"/>
    </source>
</evidence>
<evidence type="ECO:0008006" key="3">
    <source>
        <dbReference type="Google" id="ProtNLM"/>
    </source>
</evidence>
<organism evidence="1 2">
    <name type="scientific">Aromia moschata</name>
    <dbReference type="NCBI Taxonomy" id="1265417"/>
    <lineage>
        <taxon>Eukaryota</taxon>
        <taxon>Metazoa</taxon>
        <taxon>Ecdysozoa</taxon>
        <taxon>Arthropoda</taxon>
        <taxon>Hexapoda</taxon>
        <taxon>Insecta</taxon>
        <taxon>Pterygota</taxon>
        <taxon>Neoptera</taxon>
        <taxon>Endopterygota</taxon>
        <taxon>Coleoptera</taxon>
        <taxon>Polyphaga</taxon>
        <taxon>Cucujiformia</taxon>
        <taxon>Chrysomeloidea</taxon>
        <taxon>Cerambycidae</taxon>
        <taxon>Cerambycinae</taxon>
        <taxon>Callichromatini</taxon>
        <taxon>Aromia</taxon>
    </lineage>
</organism>
<reference evidence="1" key="1">
    <citation type="journal article" date="2023" name="Insect Mol. Biol.">
        <title>Genome sequencing provides insights into the evolution of gene families encoding plant cell wall-degrading enzymes in longhorned beetles.</title>
        <authorList>
            <person name="Shin N.R."/>
            <person name="Okamura Y."/>
            <person name="Kirsch R."/>
            <person name="Pauchet Y."/>
        </authorList>
    </citation>
    <scope>NUCLEOTIDE SEQUENCE</scope>
    <source>
        <strain evidence="1">AMC_N1</strain>
    </source>
</reference>
<dbReference type="Proteomes" id="UP001162162">
    <property type="component" value="Unassembled WGS sequence"/>
</dbReference>
<proteinExistence type="predicted"/>
<evidence type="ECO:0000313" key="2">
    <source>
        <dbReference type="Proteomes" id="UP001162162"/>
    </source>
</evidence>